<feature type="chain" id="PRO_5042289842" evidence="1">
    <location>
        <begin position="38"/>
        <end position="468"/>
    </location>
</feature>
<evidence type="ECO:0000313" key="3">
    <source>
        <dbReference type="Proteomes" id="UP000634206"/>
    </source>
</evidence>
<proteinExistence type="predicted"/>
<dbReference type="InterPro" id="IPR011447">
    <property type="entry name" value="DUF1552"/>
</dbReference>
<sequence length="468" mass="51958">MANIQRNNWQLPRRTMLKGIGATMALPFLEAMTPLCAAGRDGATPVRMACLFMPNGVRPDKWTPTGSGNNPQLSPILSPLESLKEDILVLSGLSNKASFTGDGHYVKTAGWLTGTTITKTTGSDINANGVSIDQIAARAIGQDTKLPSLELGCERTANGVDTNVNYTRLYASHIAWKTPVAPLPCEINPRVAFDRLFRSRSSQGKPRSSDEQSVLDLVHDDAKRLQKQLGQHDQQKIEEYLQSVREVERRIEHEANELRAGNNLPKDVLKRMEEIDRHISKTMGKATREEELHSMPRFNHTDHVRLMMDIMVLAFWADATRVSTFMFGNAVSGRNFSFLDGVSGGHHQLSHHKKNPKQLDQYQRINTWHVEQYGYMLEQMKKIKEGNGNLLDNSMVMFGSGIRDGNAHSPHNIPTVVAGKAGGTLKTGRHLEYDKGTPLCGLYHGMLKRVGAPVKRIGDATQELPKLG</sequence>
<accession>A0AAE2SF58</accession>
<keyword evidence="3" id="KW-1185">Reference proteome</keyword>
<reference evidence="2" key="1">
    <citation type="submission" date="2021-01" db="EMBL/GenBank/DDBJ databases">
        <title>Modified the classification status of verrucomicrobia.</title>
        <authorList>
            <person name="Feng X."/>
        </authorList>
    </citation>
    <scope>NUCLEOTIDE SEQUENCE</scope>
    <source>
        <strain evidence="2">5K15</strain>
    </source>
</reference>
<dbReference type="EMBL" id="JAENIG010000006">
    <property type="protein sequence ID" value="MBK1855430.1"/>
    <property type="molecule type" value="Genomic_DNA"/>
</dbReference>
<dbReference type="Proteomes" id="UP000634206">
    <property type="component" value="Unassembled WGS sequence"/>
</dbReference>
<protein>
    <submittedName>
        <fullName evidence="2">DUF1552 domain-containing protein</fullName>
    </submittedName>
</protein>
<keyword evidence="1" id="KW-0732">Signal</keyword>
<dbReference type="AlphaFoldDB" id="A0AAE2SF58"/>
<name>A0AAE2SF58_9BACT</name>
<organism evidence="2 3">
    <name type="scientific">Oceaniferula flava</name>
    <dbReference type="NCBI Taxonomy" id="2800421"/>
    <lineage>
        <taxon>Bacteria</taxon>
        <taxon>Pseudomonadati</taxon>
        <taxon>Verrucomicrobiota</taxon>
        <taxon>Verrucomicrobiia</taxon>
        <taxon>Verrucomicrobiales</taxon>
        <taxon>Verrucomicrobiaceae</taxon>
        <taxon>Oceaniferula</taxon>
    </lineage>
</organism>
<feature type="signal peptide" evidence="1">
    <location>
        <begin position="1"/>
        <end position="37"/>
    </location>
</feature>
<comment type="caution">
    <text evidence="2">The sequence shown here is derived from an EMBL/GenBank/DDBJ whole genome shotgun (WGS) entry which is preliminary data.</text>
</comment>
<evidence type="ECO:0000313" key="2">
    <source>
        <dbReference type="EMBL" id="MBK1855430.1"/>
    </source>
</evidence>
<dbReference type="RefSeq" id="WP_309490042.1">
    <property type="nucleotide sequence ID" value="NZ_JAENIG010000006.1"/>
</dbReference>
<gene>
    <name evidence="2" type="ORF">JIN83_10700</name>
</gene>
<dbReference type="Pfam" id="PF07586">
    <property type="entry name" value="HXXSHH"/>
    <property type="match status" value="1"/>
</dbReference>
<evidence type="ECO:0000256" key="1">
    <source>
        <dbReference type="SAM" id="SignalP"/>
    </source>
</evidence>